<gene>
    <name evidence="1" type="ORF">ASPNIDRAFT_46165</name>
</gene>
<dbReference type="Proteomes" id="UP000009038">
    <property type="component" value="Unassembled WGS sequence"/>
</dbReference>
<protein>
    <submittedName>
        <fullName evidence="1">Uncharacterized protein</fullName>
    </submittedName>
</protein>
<proteinExistence type="predicted"/>
<evidence type="ECO:0000313" key="2">
    <source>
        <dbReference type="Proteomes" id="UP000009038"/>
    </source>
</evidence>
<dbReference type="EMBL" id="ACJE01000019">
    <property type="protein sequence ID" value="EHA19501.1"/>
    <property type="molecule type" value="Genomic_DNA"/>
</dbReference>
<evidence type="ECO:0000313" key="1">
    <source>
        <dbReference type="EMBL" id="EHA19501.1"/>
    </source>
</evidence>
<reference evidence="1 2" key="1">
    <citation type="journal article" date="2011" name="Genome Res.">
        <title>Comparative genomics of citric-acid-producing Aspergillus niger ATCC 1015 versus enzyme-producing CBS 513.88.</title>
        <authorList>
            <person name="Andersen M.R."/>
            <person name="Salazar M.P."/>
            <person name="Schaap P.J."/>
            <person name="van de Vondervoort P.J."/>
            <person name="Culley D."/>
            <person name="Thykaer J."/>
            <person name="Frisvad J.C."/>
            <person name="Nielsen K.F."/>
            <person name="Albang R."/>
            <person name="Albermann K."/>
            <person name="Berka R.M."/>
            <person name="Braus G.H."/>
            <person name="Braus-Stromeyer S.A."/>
            <person name="Corrochano L.M."/>
            <person name="Dai Z."/>
            <person name="van Dijck P.W."/>
            <person name="Hofmann G."/>
            <person name="Lasure L.L."/>
            <person name="Magnuson J.K."/>
            <person name="Menke H."/>
            <person name="Meijer M."/>
            <person name="Meijer S.L."/>
            <person name="Nielsen J.B."/>
            <person name="Nielsen M.L."/>
            <person name="van Ooyen A.J."/>
            <person name="Pel H.J."/>
            <person name="Poulsen L."/>
            <person name="Samson R.A."/>
            <person name="Stam H."/>
            <person name="Tsang A."/>
            <person name="van den Brink J.M."/>
            <person name="Atkins A."/>
            <person name="Aerts A."/>
            <person name="Shapiro H."/>
            <person name="Pangilinan J."/>
            <person name="Salamov A."/>
            <person name="Lou Y."/>
            <person name="Lindquist E."/>
            <person name="Lucas S."/>
            <person name="Grimwood J."/>
            <person name="Grigoriev I.V."/>
            <person name="Kubicek C.P."/>
            <person name="Martinez D."/>
            <person name="van Peij N.N."/>
            <person name="Roubos J.A."/>
            <person name="Nielsen J."/>
            <person name="Baker S.E."/>
        </authorList>
    </citation>
    <scope>NUCLEOTIDE SEQUENCE [LARGE SCALE GENOMIC DNA]</scope>
    <source>
        <strain evidence="2">ATCC 1015 / CBS 113.46 / FGSC A1144 / LSHB Ac4 / NCTC 3858a / NRRL 328 / USDA 3528.7</strain>
    </source>
</reference>
<comment type="caution">
    <text evidence="1">The sequence shown here is derived from an EMBL/GenBank/DDBJ whole genome shotgun (WGS) entry which is preliminary data.</text>
</comment>
<accession>G3YCH2</accession>
<dbReference type="HOGENOM" id="CLU_2026204_0_0_1"/>
<organism evidence="1 2">
    <name type="scientific">Aspergillus niger (strain ATCC 1015 / CBS 113.46 / FGSC A1144 / LSHB Ac4 / NCTC 3858a / NRRL 328 / USDA 3528.7)</name>
    <dbReference type="NCBI Taxonomy" id="380704"/>
    <lineage>
        <taxon>Eukaryota</taxon>
        <taxon>Fungi</taxon>
        <taxon>Dikarya</taxon>
        <taxon>Ascomycota</taxon>
        <taxon>Pezizomycotina</taxon>
        <taxon>Eurotiomycetes</taxon>
        <taxon>Eurotiomycetidae</taxon>
        <taxon>Eurotiales</taxon>
        <taxon>Aspergillaceae</taxon>
        <taxon>Aspergillus</taxon>
        <taxon>Aspergillus subgen. Circumdati</taxon>
    </lineage>
</organism>
<name>G3YCH2_ASPNA</name>
<dbReference type="AlphaFoldDB" id="G3YCH2"/>
<sequence>MGAPPLGFLSTVGYAFFVRTGAPVEDIWLGSDSNAVAIGHADRIGVAAIGRISGGAGDVSGGNGLVGVVACAGGGERDEEGKCEGEDEHGESIIVGWWDVMFVRVEFVASWAGECTTLDTSG</sequence>